<dbReference type="InterPro" id="IPR002048">
    <property type="entry name" value="EF_hand_dom"/>
</dbReference>
<feature type="region of interest" description="Disordered" evidence="1">
    <location>
        <begin position="112"/>
        <end position="138"/>
    </location>
</feature>
<dbReference type="Gene3D" id="1.10.238.10">
    <property type="entry name" value="EF-hand"/>
    <property type="match status" value="1"/>
</dbReference>
<keyword evidence="4" id="KW-1185">Reference proteome</keyword>
<dbReference type="EMBL" id="JAODUO010001533">
    <property type="protein sequence ID" value="KAK2162217.1"/>
    <property type="molecule type" value="Genomic_DNA"/>
</dbReference>
<dbReference type="SUPFAM" id="SSF47473">
    <property type="entry name" value="EF-hand"/>
    <property type="match status" value="1"/>
</dbReference>
<protein>
    <recommendedName>
        <fullName evidence="2">EF-hand domain-containing protein</fullName>
    </recommendedName>
</protein>
<dbReference type="Proteomes" id="UP001209878">
    <property type="component" value="Unassembled WGS sequence"/>
</dbReference>
<name>A0AAD9N9M8_RIDPI</name>
<dbReference type="AlphaFoldDB" id="A0AAD9N9M8"/>
<evidence type="ECO:0000256" key="1">
    <source>
        <dbReference type="SAM" id="MobiDB-lite"/>
    </source>
</evidence>
<comment type="caution">
    <text evidence="3">The sequence shown here is derived from an EMBL/GenBank/DDBJ whole genome shotgun (WGS) entry which is preliminary data.</text>
</comment>
<dbReference type="InterPro" id="IPR011992">
    <property type="entry name" value="EF-hand-dom_pair"/>
</dbReference>
<dbReference type="GO" id="GO:0005509">
    <property type="term" value="F:calcium ion binding"/>
    <property type="evidence" value="ECO:0007669"/>
    <property type="project" value="InterPro"/>
</dbReference>
<evidence type="ECO:0000313" key="4">
    <source>
        <dbReference type="Proteomes" id="UP001209878"/>
    </source>
</evidence>
<proteinExistence type="predicted"/>
<accession>A0AAD9N9M8</accession>
<gene>
    <name evidence="3" type="ORF">NP493_1533g00004</name>
</gene>
<dbReference type="PROSITE" id="PS50222">
    <property type="entry name" value="EF_HAND_2"/>
    <property type="match status" value="1"/>
</dbReference>
<reference evidence="3" key="1">
    <citation type="journal article" date="2023" name="Mol. Biol. Evol.">
        <title>Third-Generation Sequencing Reveals the Adaptive Role of the Epigenome in Three Deep-Sea Polychaetes.</title>
        <authorList>
            <person name="Perez M."/>
            <person name="Aroh O."/>
            <person name="Sun Y."/>
            <person name="Lan Y."/>
            <person name="Juniper S.K."/>
            <person name="Young C.R."/>
            <person name="Angers B."/>
            <person name="Qian P.Y."/>
        </authorList>
    </citation>
    <scope>NUCLEOTIDE SEQUENCE</scope>
    <source>
        <strain evidence="3">R07B-5</strain>
    </source>
</reference>
<evidence type="ECO:0000259" key="2">
    <source>
        <dbReference type="PROSITE" id="PS50222"/>
    </source>
</evidence>
<evidence type="ECO:0000313" key="3">
    <source>
        <dbReference type="EMBL" id="KAK2162217.1"/>
    </source>
</evidence>
<organism evidence="3 4">
    <name type="scientific">Ridgeia piscesae</name>
    <name type="common">Tubeworm</name>
    <dbReference type="NCBI Taxonomy" id="27915"/>
    <lineage>
        <taxon>Eukaryota</taxon>
        <taxon>Metazoa</taxon>
        <taxon>Spiralia</taxon>
        <taxon>Lophotrochozoa</taxon>
        <taxon>Annelida</taxon>
        <taxon>Polychaeta</taxon>
        <taxon>Sedentaria</taxon>
        <taxon>Canalipalpata</taxon>
        <taxon>Sabellida</taxon>
        <taxon>Siboglinidae</taxon>
        <taxon>Ridgeia</taxon>
    </lineage>
</organism>
<sequence length="138" mass="15927">MQEVKIKRNPKLRDDTDLRQTMLDKIILEKEDLVTINELLLAIRRLQKVSHDTKLQTIVQVLDQDKDGCIDINTALKVIELLGRENVKISPQQMADITKLLEAEQKVEEDIQKTKQEKRAAEELQELKEKSSSSPDKP</sequence>
<feature type="domain" description="EF-hand" evidence="2">
    <location>
        <begin position="50"/>
        <end position="85"/>
    </location>
</feature>